<organism evidence="1 2">
    <name type="scientific">Candidatus Magnetoglobus multicellularis str. Araruama</name>
    <dbReference type="NCBI Taxonomy" id="890399"/>
    <lineage>
        <taxon>Bacteria</taxon>
        <taxon>Pseudomonadati</taxon>
        <taxon>Thermodesulfobacteriota</taxon>
        <taxon>Desulfobacteria</taxon>
        <taxon>Desulfobacterales</taxon>
        <taxon>Desulfobacteraceae</taxon>
        <taxon>Candidatus Magnetoglobus</taxon>
    </lineage>
</organism>
<dbReference type="AlphaFoldDB" id="A0A1V1PDV7"/>
<comment type="caution">
    <text evidence="1">The sequence shown here is derived from an EMBL/GenBank/DDBJ whole genome shotgun (WGS) entry which is preliminary data.</text>
</comment>
<evidence type="ECO:0000313" key="1">
    <source>
        <dbReference type="EMBL" id="ETR72974.1"/>
    </source>
</evidence>
<accession>A0A1V1PDV7</accession>
<dbReference type="Proteomes" id="UP000189670">
    <property type="component" value="Unassembled WGS sequence"/>
</dbReference>
<evidence type="ECO:0000313" key="2">
    <source>
        <dbReference type="Proteomes" id="UP000189670"/>
    </source>
</evidence>
<sequence length="365" mass="39519">MTQFRIVIFIITICLTWIVPTAHSDEISRQNYEVAHAAYQLQLSAQLLDQTIDNYDPITNPHGAATILTAFDQLANAYMQTNIVVVNYMKIYPEVHPLYAAASQISTTLTTAIQSISMLQTIARGAGYAGLSSYSNVSDITDVVTHTGAMIYVSSVITNLSALGVSDPKELSIVQNIVYPQAQQAALMAIHQKAGDSPVITNSNACLAATGAIATIATYVEGATSIALPKYLYHIKSFTEVFSDELEKILYNNNNNILTFKEQQKSYATAFNAVFAGAFSALISQSSLQPLLSPIDTTTSQTNADKLIEGAYLLAQGISQMILPGAASIVDAMNYASIINSGLLTQRQFELKDLIFIMQQLSGNF</sequence>
<gene>
    <name evidence="1" type="ORF">OMM_01301</name>
</gene>
<name>A0A1V1PDV7_9BACT</name>
<reference evidence="2" key="1">
    <citation type="submission" date="2012-11" db="EMBL/GenBank/DDBJ databases">
        <authorList>
            <person name="Lucero-Rivera Y.E."/>
            <person name="Tovar-Ramirez D."/>
        </authorList>
    </citation>
    <scope>NUCLEOTIDE SEQUENCE [LARGE SCALE GENOMIC DNA]</scope>
    <source>
        <strain evidence="2">Araruama</strain>
    </source>
</reference>
<dbReference type="EMBL" id="ATBP01000097">
    <property type="protein sequence ID" value="ETR72974.1"/>
    <property type="molecule type" value="Genomic_DNA"/>
</dbReference>
<protein>
    <submittedName>
        <fullName evidence="1">Uncharacterized protein</fullName>
    </submittedName>
</protein>
<proteinExistence type="predicted"/>